<name>A0A851P769_9GALL</name>
<keyword evidence="19" id="KW-1185">Reference proteome</keyword>
<evidence type="ECO:0000256" key="14">
    <source>
        <dbReference type="ARBA" id="ARBA00073539"/>
    </source>
</evidence>
<keyword evidence="11" id="KW-0496">Mitochondrion</keyword>
<dbReference type="GO" id="GO:0005783">
    <property type="term" value="C:endoplasmic reticulum"/>
    <property type="evidence" value="ECO:0007669"/>
    <property type="project" value="UniProtKB-SubCell"/>
</dbReference>
<evidence type="ECO:0000256" key="9">
    <source>
        <dbReference type="ARBA" id="ARBA00022824"/>
    </source>
</evidence>
<evidence type="ECO:0000256" key="11">
    <source>
        <dbReference type="ARBA" id="ARBA00023128"/>
    </source>
</evidence>
<dbReference type="OrthoDB" id="8954335at2759"/>
<feature type="domain" description="AIG1-type G" evidence="17">
    <location>
        <begin position="47"/>
        <end position="250"/>
    </location>
</feature>
<evidence type="ECO:0000256" key="7">
    <source>
        <dbReference type="ARBA" id="ARBA00022737"/>
    </source>
</evidence>
<keyword evidence="12" id="KW-0342">GTP-binding</keyword>
<evidence type="ECO:0000256" key="10">
    <source>
        <dbReference type="ARBA" id="ARBA00023034"/>
    </source>
</evidence>
<evidence type="ECO:0000256" key="3">
    <source>
        <dbReference type="ARBA" id="ARBA00004514"/>
    </source>
</evidence>
<dbReference type="Proteomes" id="UP000613066">
    <property type="component" value="Unassembled WGS sequence"/>
</dbReference>
<evidence type="ECO:0000256" key="15">
    <source>
        <dbReference type="ARBA" id="ARBA00077278"/>
    </source>
</evidence>
<dbReference type="Gene3D" id="3.40.50.300">
    <property type="entry name" value="P-loop containing nucleotide triphosphate hydrolases"/>
    <property type="match status" value="1"/>
</dbReference>
<dbReference type="PANTHER" id="PTHR10903">
    <property type="entry name" value="GTPASE, IMAP FAMILY MEMBER-RELATED"/>
    <property type="match status" value="1"/>
</dbReference>
<dbReference type="Pfam" id="PF04548">
    <property type="entry name" value="AIG1"/>
    <property type="match status" value="1"/>
</dbReference>
<feature type="compositionally biased region" description="Basic and acidic residues" evidence="16">
    <location>
        <begin position="19"/>
        <end position="33"/>
    </location>
</feature>
<keyword evidence="8" id="KW-0547">Nucleotide-binding</keyword>
<feature type="region of interest" description="Disordered" evidence="16">
    <location>
        <begin position="1"/>
        <end position="38"/>
    </location>
</feature>
<evidence type="ECO:0000313" key="19">
    <source>
        <dbReference type="Proteomes" id="UP000613066"/>
    </source>
</evidence>
<dbReference type="InterPro" id="IPR045058">
    <property type="entry name" value="GIMA/IAN/Toc"/>
</dbReference>
<dbReference type="InterPro" id="IPR006703">
    <property type="entry name" value="G_AIG1"/>
</dbReference>
<dbReference type="AlphaFoldDB" id="A0A851P769"/>
<evidence type="ECO:0000256" key="6">
    <source>
        <dbReference type="ARBA" id="ARBA00022490"/>
    </source>
</evidence>
<dbReference type="FunFam" id="3.40.50.300:FF:000536">
    <property type="entry name" value="GTPase IMAP family member 8"/>
    <property type="match status" value="1"/>
</dbReference>
<evidence type="ECO:0000256" key="1">
    <source>
        <dbReference type="ARBA" id="ARBA00004173"/>
    </source>
</evidence>
<comment type="caution">
    <text evidence="18">The sequence shown here is derived from an EMBL/GenBank/DDBJ whole genome shotgun (WGS) entry which is preliminary data.</text>
</comment>
<feature type="non-terminal residue" evidence="18">
    <location>
        <position position="1"/>
    </location>
</feature>
<dbReference type="SUPFAM" id="SSF52540">
    <property type="entry name" value="P-loop containing nucleoside triphosphate hydrolases"/>
    <property type="match status" value="1"/>
</dbReference>
<feature type="non-terminal residue" evidence="18">
    <location>
        <position position="261"/>
    </location>
</feature>
<dbReference type="GO" id="GO:0005829">
    <property type="term" value="C:cytosol"/>
    <property type="evidence" value="ECO:0007669"/>
    <property type="project" value="UniProtKB-SubCell"/>
</dbReference>
<evidence type="ECO:0000256" key="2">
    <source>
        <dbReference type="ARBA" id="ARBA00004240"/>
    </source>
</evidence>
<proteinExistence type="inferred from homology"/>
<reference evidence="18" key="1">
    <citation type="submission" date="2019-09" db="EMBL/GenBank/DDBJ databases">
        <title>Bird 10,000 Genomes (B10K) Project - Family phase.</title>
        <authorList>
            <person name="Zhang G."/>
        </authorList>
    </citation>
    <scope>NUCLEOTIDE SEQUENCE</scope>
    <source>
        <strain evidence="18">B10K-DU-001-08</strain>
        <tissue evidence="18">Muscle</tissue>
    </source>
</reference>
<evidence type="ECO:0000259" key="17">
    <source>
        <dbReference type="PROSITE" id="PS51720"/>
    </source>
</evidence>
<evidence type="ECO:0000256" key="13">
    <source>
        <dbReference type="ARBA" id="ARBA00056809"/>
    </source>
</evidence>
<dbReference type="GO" id="GO:0005794">
    <property type="term" value="C:Golgi apparatus"/>
    <property type="evidence" value="ECO:0007669"/>
    <property type="project" value="UniProtKB-SubCell"/>
</dbReference>
<protein>
    <recommendedName>
        <fullName evidence="14">GTPase IMAP family member 8</fullName>
    </recommendedName>
    <alternativeName>
        <fullName evidence="15">Immune-associated nucleotide-binding protein 9</fullName>
    </alternativeName>
</protein>
<organism evidence="18 19">
    <name type="scientific">Penelope pileata</name>
    <dbReference type="NCBI Taxonomy" id="1118817"/>
    <lineage>
        <taxon>Eukaryota</taxon>
        <taxon>Metazoa</taxon>
        <taxon>Chordata</taxon>
        <taxon>Craniata</taxon>
        <taxon>Vertebrata</taxon>
        <taxon>Euteleostomi</taxon>
        <taxon>Archelosauria</taxon>
        <taxon>Archosauria</taxon>
        <taxon>Dinosauria</taxon>
        <taxon>Saurischia</taxon>
        <taxon>Theropoda</taxon>
        <taxon>Coelurosauria</taxon>
        <taxon>Aves</taxon>
        <taxon>Neognathae</taxon>
        <taxon>Galloanserae</taxon>
        <taxon>Galliformes</taxon>
        <taxon>Cracidae</taxon>
        <taxon>Penelope</taxon>
    </lineage>
</organism>
<keyword evidence="10" id="KW-0333">Golgi apparatus</keyword>
<evidence type="ECO:0000256" key="8">
    <source>
        <dbReference type="ARBA" id="ARBA00022741"/>
    </source>
</evidence>
<dbReference type="GO" id="GO:0005525">
    <property type="term" value="F:GTP binding"/>
    <property type="evidence" value="ECO:0007669"/>
    <property type="project" value="UniProtKB-KW"/>
</dbReference>
<dbReference type="GO" id="GO:0005739">
    <property type="term" value="C:mitochondrion"/>
    <property type="evidence" value="ECO:0007669"/>
    <property type="project" value="UniProtKB-SubCell"/>
</dbReference>
<comment type="function">
    <text evidence="13">Exerts an anti-apoptotic effect in the immune system and is involved in responses to infections.</text>
</comment>
<dbReference type="PANTHER" id="PTHR10903:SF170">
    <property type="entry name" value="GTPASE IMAP FAMILY MEMBER 7"/>
    <property type="match status" value="1"/>
</dbReference>
<gene>
    <name evidence="18" type="primary">Gimap7</name>
    <name evidence="18" type="ORF">PENPIL_R11879</name>
</gene>
<comment type="subcellular location">
    <subcellularLocation>
        <location evidence="3">Cytoplasm</location>
        <location evidence="3">Cytosol</location>
    </subcellularLocation>
    <subcellularLocation>
        <location evidence="2">Endoplasmic reticulum</location>
    </subcellularLocation>
    <subcellularLocation>
        <location evidence="4">Golgi apparatus</location>
    </subcellularLocation>
    <subcellularLocation>
        <location evidence="1">Mitochondrion</location>
    </subcellularLocation>
</comment>
<dbReference type="PROSITE" id="PS51720">
    <property type="entry name" value="G_AIG1"/>
    <property type="match status" value="1"/>
</dbReference>
<keyword evidence="7" id="KW-0677">Repeat</keyword>
<evidence type="ECO:0000256" key="16">
    <source>
        <dbReference type="SAM" id="MobiDB-lite"/>
    </source>
</evidence>
<keyword evidence="6" id="KW-0963">Cytoplasm</keyword>
<dbReference type="InterPro" id="IPR027417">
    <property type="entry name" value="P-loop_NTPase"/>
</dbReference>
<evidence type="ECO:0000313" key="18">
    <source>
        <dbReference type="EMBL" id="NXC47997.1"/>
    </source>
</evidence>
<evidence type="ECO:0000256" key="5">
    <source>
        <dbReference type="ARBA" id="ARBA00008535"/>
    </source>
</evidence>
<keyword evidence="9" id="KW-0256">Endoplasmic reticulum</keyword>
<accession>A0A851P769</accession>
<sequence>MIDAMVEENGHAPHYTQEMMEKEAPWTDSEKAPHPSGLTMAGCQSTESELRILLVGRTGSGKSATGNTILAKNAFESVLSAHAVTKVYEKGESCFHGRPIVVVDTPGLFDTREVNRQTAEKIRNGLRDLYGGVHAILLVMKVGKITKEEEEVAEWVTKIFHTDGEKYMILLFTRAEDLQEPEGLKGFIEGSAFLTRLAAKCGNRYIAFSNIASREVKDQQVSKLIVMIDAMVKVNHDNPRYTKEMLDKGLLKIFGNACSIL</sequence>
<comment type="similarity">
    <text evidence="5">Belongs to the TRAFAC class TrmE-Era-EngA-EngB-Septin-like GTPase superfamily. AIG1/Toc34/Toc159-like paraseptin GTPase family. IAN subfamily.</text>
</comment>
<evidence type="ECO:0000256" key="12">
    <source>
        <dbReference type="ARBA" id="ARBA00023134"/>
    </source>
</evidence>
<evidence type="ECO:0000256" key="4">
    <source>
        <dbReference type="ARBA" id="ARBA00004555"/>
    </source>
</evidence>
<dbReference type="EMBL" id="WBMW01004699">
    <property type="protein sequence ID" value="NXC47997.1"/>
    <property type="molecule type" value="Genomic_DNA"/>
</dbReference>